<dbReference type="RefSeq" id="WP_184188612.1">
    <property type="nucleotide sequence ID" value="NZ_JACHLE010000002.1"/>
</dbReference>
<dbReference type="EMBL" id="JACHLE010000002">
    <property type="protein sequence ID" value="MBB4806723.1"/>
    <property type="molecule type" value="Genomic_DNA"/>
</dbReference>
<evidence type="ECO:0000313" key="7">
    <source>
        <dbReference type="Proteomes" id="UP000592180"/>
    </source>
</evidence>
<dbReference type="GO" id="GO:0004930">
    <property type="term" value="F:G protein-coupled receptor activity"/>
    <property type="evidence" value="ECO:0007669"/>
    <property type="project" value="InterPro"/>
</dbReference>
<proteinExistence type="predicted"/>
<gene>
    <name evidence="6" type="ORF">HNP38_002019</name>
</gene>
<evidence type="ECO:0000259" key="5">
    <source>
        <dbReference type="SMART" id="SM00237"/>
    </source>
</evidence>
<evidence type="ECO:0000256" key="2">
    <source>
        <dbReference type="ARBA" id="ARBA00022737"/>
    </source>
</evidence>
<dbReference type="GO" id="GO:0016020">
    <property type="term" value="C:membrane"/>
    <property type="evidence" value="ECO:0007669"/>
    <property type="project" value="InterPro"/>
</dbReference>
<dbReference type="InterPro" id="IPR026444">
    <property type="entry name" value="Secre_tail"/>
</dbReference>
<feature type="chain" id="PRO_5032403438" description="Calx-beta domain-containing protein" evidence="4">
    <location>
        <begin position="35"/>
        <end position="927"/>
    </location>
</feature>
<dbReference type="NCBIfam" id="TIGR04183">
    <property type="entry name" value="Por_Secre_tail"/>
    <property type="match status" value="1"/>
</dbReference>
<keyword evidence="3" id="KW-0106">Calcium</keyword>
<dbReference type="InterPro" id="IPR038081">
    <property type="entry name" value="CalX-like_sf"/>
</dbReference>
<dbReference type="InterPro" id="IPR006626">
    <property type="entry name" value="PbH1"/>
</dbReference>
<dbReference type="PANTHER" id="PTHR46682:SF1">
    <property type="entry name" value="ADHESION G-PROTEIN COUPLED RECEPTOR V1"/>
    <property type="match status" value="1"/>
</dbReference>
<dbReference type="SMART" id="SM00710">
    <property type="entry name" value="PbH1"/>
    <property type="match status" value="6"/>
</dbReference>
<dbReference type="Pfam" id="PF18962">
    <property type="entry name" value="Por_Secre_tail"/>
    <property type="match status" value="1"/>
</dbReference>
<comment type="caution">
    <text evidence="6">The sequence shown here is derived from an EMBL/GenBank/DDBJ whole genome shotgun (WGS) entry which is preliminary data.</text>
</comment>
<sequence length="927" mass="97589">MKNYYHSSETKKDSFYRSLYFIITLLFCSPNTSAQLTIPTGNTYTTTDNRPFGSYYKYDRTLSVYKNSELNITAGSTITGLRYFVQTTNTPVDIPVSIYMENRTNTGYIANNYNAETGGMTLVYSGTIAASSFNAGKWISIPLTTPFTYNGQNLNILVATSIGSGTGQTTTDKTFRWHTAAAQTQVWYSTSQPTFPSSGTVMNSKPNIQILYNTPGAEGAVSFDYSSTAMLENRNHIITVNRNGGSTGAVSVDYATSDGTAIAGSDYNAASGTLHWADGDISPKTFTVTTLPDTIVDDNETFSITLSNPVGATIYGTSTSTVTITNVLPPMSGTYTVGVGGNYPSLTNDGGIFQAINQSVDGVSGPLTINIISDLTGETGKNTLNEITGNHAVLIQPFGAPRTITGNSTSYGSLIKFSGVDNVIINGSTTGATTGNCLIGGDPALRGLSIQGQTTDDYAVVSFQSGTNGAKNNTVKNVNITGYYSNFGIAFSGSNSAWSSGIDNDGNRVENCSVKNVKIGIASRGESLANQNTGTIITQNDLSSTTGTDKIKQNGVYLYNEMNPIVSYNKVYVENNTLEDVVGLAIGARGATTTLINSGGITGAMVNNNIVTGVINTTDVGNSAVGIAISGAYTGLPNTVQNNMVSNIRSQAKNPAIVAGIFVAGAVASVTKVYNNTISLSGDRGSQSNQYPSYCIALSGLDPSLEMKNNIMSTTQIVTGGGLVKTYAFGTASTTFDNLISDYNVFYSGGVQAGGFRSGSLSTNAGTSYATLTAWRNATSRDTNSVGVAPVFASTTDLHLDVNNNPLIATAGTPIPTITTDIDCQLRNVGNPTIGADEINAGSLATNNFDPSASFRFYPNPVKSILNIENNTPIGKVEVFASTGQNVLSKTINTNSAQIDLLNLSSGIYLVRISSENNIKTFKIVKE</sequence>
<dbReference type="Proteomes" id="UP000592180">
    <property type="component" value="Unassembled WGS sequence"/>
</dbReference>
<feature type="signal peptide" evidence="4">
    <location>
        <begin position="1"/>
        <end position="34"/>
    </location>
</feature>
<evidence type="ECO:0000256" key="1">
    <source>
        <dbReference type="ARBA" id="ARBA00022729"/>
    </source>
</evidence>
<accession>A0A840KGS2</accession>
<reference evidence="6 7" key="1">
    <citation type="submission" date="2020-08" db="EMBL/GenBank/DDBJ databases">
        <title>Functional genomics of gut bacteria from endangered species of beetles.</title>
        <authorList>
            <person name="Carlos-Shanley C."/>
        </authorList>
    </citation>
    <scope>NUCLEOTIDE SEQUENCE [LARGE SCALE GENOMIC DNA]</scope>
    <source>
        <strain evidence="6 7">S00151</strain>
    </source>
</reference>
<protein>
    <recommendedName>
        <fullName evidence="5">Calx-beta domain-containing protein</fullName>
    </recommendedName>
</protein>
<dbReference type="PANTHER" id="PTHR46682">
    <property type="entry name" value="ADHESION G-PROTEIN COUPLED RECEPTOR V1"/>
    <property type="match status" value="1"/>
</dbReference>
<dbReference type="Gene3D" id="2.60.40.2030">
    <property type="match status" value="1"/>
</dbReference>
<dbReference type="SUPFAM" id="SSF141072">
    <property type="entry name" value="CalX-like"/>
    <property type="match status" value="1"/>
</dbReference>
<dbReference type="Pfam" id="PF03160">
    <property type="entry name" value="Calx-beta"/>
    <property type="match status" value="1"/>
</dbReference>
<dbReference type="AlphaFoldDB" id="A0A840KGS2"/>
<name>A0A840KGS2_9FLAO</name>
<organism evidence="6 7">
    <name type="scientific">Chryseobacterium defluvii</name>
    <dbReference type="NCBI Taxonomy" id="160396"/>
    <lineage>
        <taxon>Bacteria</taxon>
        <taxon>Pseudomonadati</taxon>
        <taxon>Bacteroidota</taxon>
        <taxon>Flavobacteriia</taxon>
        <taxon>Flavobacteriales</taxon>
        <taxon>Weeksellaceae</taxon>
        <taxon>Chryseobacterium group</taxon>
        <taxon>Chryseobacterium</taxon>
    </lineage>
</organism>
<evidence type="ECO:0000256" key="4">
    <source>
        <dbReference type="SAM" id="SignalP"/>
    </source>
</evidence>
<feature type="domain" description="Calx-beta" evidence="5">
    <location>
        <begin position="207"/>
        <end position="307"/>
    </location>
</feature>
<dbReference type="InterPro" id="IPR026919">
    <property type="entry name" value="ADGRV1"/>
</dbReference>
<dbReference type="SMART" id="SM00237">
    <property type="entry name" value="Calx_beta"/>
    <property type="match status" value="1"/>
</dbReference>
<keyword evidence="1 4" id="KW-0732">Signal</keyword>
<keyword evidence="7" id="KW-1185">Reference proteome</keyword>
<keyword evidence="2" id="KW-0677">Repeat</keyword>
<evidence type="ECO:0000313" key="6">
    <source>
        <dbReference type="EMBL" id="MBB4806723.1"/>
    </source>
</evidence>
<evidence type="ECO:0000256" key="3">
    <source>
        <dbReference type="ARBA" id="ARBA00022837"/>
    </source>
</evidence>
<dbReference type="InterPro" id="IPR003644">
    <property type="entry name" value="Calx_beta"/>
</dbReference>